<name>A0A166HTH8_DAUCS</name>
<evidence type="ECO:0000313" key="2">
    <source>
        <dbReference type="EMBL" id="KZN10375.1"/>
    </source>
</evidence>
<organism evidence="2">
    <name type="scientific">Daucus carota subsp. sativus</name>
    <name type="common">Carrot</name>
    <dbReference type="NCBI Taxonomy" id="79200"/>
    <lineage>
        <taxon>Eukaryota</taxon>
        <taxon>Viridiplantae</taxon>
        <taxon>Streptophyta</taxon>
        <taxon>Embryophyta</taxon>
        <taxon>Tracheophyta</taxon>
        <taxon>Spermatophyta</taxon>
        <taxon>Magnoliopsida</taxon>
        <taxon>eudicotyledons</taxon>
        <taxon>Gunneridae</taxon>
        <taxon>Pentapetalae</taxon>
        <taxon>asterids</taxon>
        <taxon>campanulids</taxon>
        <taxon>Apiales</taxon>
        <taxon>Apiaceae</taxon>
        <taxon>Apioideae</taxon>
        <taxon>Scandiceae</taxon>
        <taxon>Daucinae</taxon>
        <taxon>Daucus</taxon>
        <taxon>Daucus sect. Daucus</taxon>
    </lineage>
</organism>
<proteinExistence type="predicted"/>
<evidence type="ECO:0000313" key="4">
    <source>
        <dbReference type="Proteomes" id="UP000077755"/>
    </source>
</evidence>
<feature type="region of interest" description="Disordered" evidence="1">
    <location>
        <begin position="1"/>
        <end position="34"/>
    </location>
</feature>
<gene>
    <name evidence="2" type="ORF">DCAR_003031</name>
    <name evidence="3" type="ORF">DCAR_0103194</name>
</gene>
<dbReference type="Gramene" id="KZN10375">
    <property type="protein sequence ID" value="KZN10375"/>
    <property type="gene ID" value="DCAR_003031"/>
</dbReference>
<dbReference type="AlphaFoldDB" id="A0A166HTH8"/>
<feature type="compositionally biased region" description="Low complexity" evidence="1">
    <location>
        <begin position="17"/>
        <end position="30"/>
    </location>
</feature>
<reference evidence="3" key="2">
    <citation type="submission" date="2022-03" db="EMBL/GenBank/DDBJ databases">
        <title>Draft title - Genomic analysis of global carrot germplasm unveils the trajectory of domestication and the origin of high carotenoid orange carrot.</title>
        <authorList>
            <person name="Iorizzo M."/>
            <person name="Ellison S."/>
            <person name="Senalik D."/>
            <person name="Macko-Podgorni A."/>
            <person name="Grzebelus D."/>
            <person name="Bostan H."/>
            <person name="Rolling W."/>
            <person name="Curaba J."/>
            <person name="Simon P."/>
        </authorList>
    </citation>
    <scope>NUCLEOTIDE SEQUENCE</scope>
    <source>
        <tissue evidence="3">Leaf</tissue>
    </source>
</reference>
<dbReference type="EMBL" id="CP093343">
    <property type="protein sequence ID" value="WOG84015.1"/>
    <property type="molecule type" value="Genomic_DNA"/>
</dbReference>
<feature type="compositionally biased region" description="Basic residues" evidence="1">
    <location>
        <begin position="1"/>
        <end position="10"/>
    </location>
</feature>
<protein>
    <submittedName>
        <fullName evidence="2">Uncharacterized protein</fullName>
    </submittedName>
</protein>
<sequence>MSRGCRRGGRAIRPSVESPTLHLSPSELSLTPPPVALQSEHSRYELNHRGGGAAQWEVIRGRAHP</sequence>
<reference evidence="2" key="1">
    <citation type="journal article" date="2016" name="Nat. Genet.">
        <title>A high-quality carrot genome assembly provides new insights into carotenoid accumulation and asterid genome evolution.</title>
        <authorList>
            <person name="Iorizzo M."/>
            <person name="Ellison S."/>
            <person name="Senalik D."/>
            <person name="Zeng P."/>
            <person name="Satapoomin P."/>
            <person name="Huang J."/>
            <person name="Bowman M."/>
            <person name="Iovene M."/>
            <person name="Sanseverino W."/>
            <person name="Cavagnaro P."/>
            <person name="Yildiz M."/>
            <person name="Macko-Podgorni A."/>
            <person name="Moranska E."/>
            <person name="Grzebelus E."/>
            <person name="Grzebelus D."/>
            <person name="Ashrafi H."/>
            <person name="Zheng Z."/>
            <person name="Cheng S."/>
            <person name="Spooner D."/>
            <person name="Van Deynze A."/>
            <person name="Simon P."/>
        </authorList>
    </citation>
    <scope>NUCLEOTIDE SEQUENCE [LARGE SCALE GENOMIC DNA]</scope>
    <source>
        <tissue evidence="2">Leaf</tissue>
    </source>
</reference>
<evidence type="ECO:0000313" key="3">
    <source>
        <dbReference type="EMBL" id="WOG84015.1"/>
    </source>
</evidence>
<accession>A0A166HTH8</accession>
<keyword evidence="4" id="KW-1185">Reference proteome</keyword>
<evidence type="ECO:0000256" key="1">
    <source>
        <dbReference type="SAM" id="MobiDB-lite"/>
    </source>
</evidence>
<dbReference type="Proteomes" id="UP000077755">
    <property type="component" value="Chromosome 1"/>
</dbReference>
<dbReference type="EMBL" id="LNRQ01000001">
    <property type="protein sequence ID" value="KZN10375.1"/>
    <property type="molecule type" value="Genomic_DNA"/>
</dbReference>